<proteinExistence type="predicted"/>
<organism evidence="2">
    <name type="scientific">Klebsiella aerogenes</name>
    <name type="common">Enterobacter aerogenes</name>
    <dbReference type="NCBI Taxonomy" id="548"/>
    <lineage>
        <taxon>Bacteria</taxon>
        <taxon>Pseudomonadati</taxon>
        <taxon>Pseudomonadota</taxon>
        <taxon>Gammaproteobacteria</taxon>
        <taxon>Enterobacterales</taxon>
        <taxon>Enterobacteriaceae</taxon>
        <taxon>Klebsiella/Raoultella group</taxon>
        <taxon>Klebsiella</taxon>
    </lineage>
</organism>
<dbReference type="PANTHER" id="PTHR36836:SF1">
    <property type="entry name" value="COLANIC ACID BIOSYNTHESIS PROTEIN WCAK"/>
    <property type="match status" value="1"/>
</dbReference>
<dbReference type="Pfam" id="PF04230">
    <property type="entry name" value="PS_pyruv_trans"/>
    <property type="match status" value="1"/>
</dbReference>
<dbReference type="EMBL" id="MF687352">
    <property type="protein sequence ID" value="AXR70384.1"/>
    <property type="molecule type" value="Genomic_DNA"/>
</dbReference>
<reference evidence="2" key="1">
    <citation type="journal article" date="2018" name="Front. Microbiol.">
        <title>Establishment of a Molecular Serotyping Scheme and a Multiplexed Luminex-Based Array for Enterobacter aerogenes.</title>
        <authorList>
            <person name="Guo X."/>
            <person name="Wang M."/>
            <person name="Wang L."/>
            <person name="Wang Y."/>
            <person name="Chen T."/>
            <person name="Wu P."/>
            <person name="Chen M."/>
            <person name="Liu B."/>
            <person name="Feng L."/>
        </authorList>
    </citation>
    <scope>NUCLEOTIDE SEQUENCE</scope>
    <source>
        <strain evidence="2">G2351</strain>
    </source>
</reference>
<sequence>MLSKKVLIINENCSDNIGDHAINEGVKKLVLDNGFEPISVGFDAEFKKVTPKKINVDINWRAKVRELKYRYISSNPVIKYTRWILNNNKRMSQLNFNDFEFVIIGGGQLIQSGGTFPIALYQWVKKIKKHRIPVYVLGVGCAEKFSYLDRFLIKKALSDTAAVYVREQRSIKKVNDFFDIKASYIPDLAYCLYPAKLNHKKIISEKYVMVGSTSYYVYTKNMKELGDENYKTLSDYITMWQDIIENEIISGEKVILLSTTKDDAFLNEYIYHSERIKPYSDSILLVKDIPDLDEYLNHMSNIKKIYSGRMHSLILGHIFNCELKAVRLNKKIDYYMDEYSRYYPEVFKNKIYDIFNTL</sequence>
<accession>A0A346NSZ1</accession>
<dbReference type="GO" id="GO:0016740">
    <property type="term" value="F:transferase activity"/>
    <property type="evidence" value="ECO:0007669"/>
    <property type="project" value="UniProtKB-KW"/>
</dbReference>
<dbReference type="PANTHER" id="PTHR36836">
    <property type="entry name" value="COLANIC ACID BIOSYNTHESIS PROTEIN WCAK"/>
    <property type="match status" value="1"/>
</dbReference>
<feature type="domain" description="Polysaccharide pyruvyl transferase" evidence="1">
    <location>
        <begin position="16"/>
        <end position="321"/>
    </location>
</feature>
<evidence type="ECO:0000259" key="1">
    <source>
        <dbReference type="Pfam" id="PF04230"/>
    </source>
</evidence>
<name>A0A346NSZ1_KLEAE</name>
<dbReference type="AlphaFoldDB" id="A0A346NSZ1"/>
<keyword evidence="2" id="KW-0808">Transferase</keyword>
<protein>
    <submittedName>
        <fullName evidence="2">Polysaccharide pyruvyl transferase</fullName>
    </submittedName>
</protein>
<dbReference type="InterPro" id="IPR007345">
    <property type="entry name" value="Polysacch_pyruvyl_Trfase"/>
</dbReference>
<evidence type="ECO:0000313" key="2">
    <source>
        <dbReference type="EMBL" id="AXR70384.1"/>
    </source>
</evidence>